<evidence type="ECO:0000313" key="2">
    <source>
        <dbReference type="EMBL" id="MBR0600379.1"/>
    </source>
</evidence>
<sequence>MKEEVKRILKMVEEGKIDTEKAAELIEAIDKTENGAQLVPSGNLDKMLKVRVLSTTNDTVHVNIPVKFLKSIGNAVNNIKIPGVSEQDGIDVKMIMEAIDSGLDGKIVDVKSSNGDIVEVSIE</sequence>
<accession>A0A8J7W4J6</accession>
<evidence type="ECO:0000259" key="1">
    <source>
        <dbReference type="Pfam" id="PF22746"/>
    </source>
</evidence>
<proteinExistence type="predicted"/>
<reference evidence="2" key="2">
    <citation type="submission" date="2021-04" db="EMBL/GenBank/DDBJ databases">
        <authorList>
            <person name="Liu J."/>
        </authorList>
    </citation>
    <scope>NUCLEOTIDE SEQUENCE</scope>
    <source>
        <strain evidence="2">BAD-6</strain>
    </source>
</reference>
<evidence type="ECO:0000313" key="3">
    <source>
        <dbReference type="Proteomes" id="UP000675664"/>
    </source>
</evidence>
<comment type="caution">
    <text evidence="2">The sequence shown here is derived from an EMBL/GenBank/DDBJ whole genome shotgun (WGS) entry which is preliminary data.</text>
</comment>
<name>A0A8J7W4J6_9FIRM</name>
<dbReference type="AlphaFoldDB" id="A0A8J7W4J6"/>
<organism evidence="2 3">
    <name type="scientific">Sinanaerobacter chloroacetimidivorans</name>
    <dbReference type="NCBI Taxonomy" id="2818044"/>
    <lineage>
        <taxon>Bacteria</taxon>
        <taxon>Bacillati</taxon>
        <taxon>Bacillota</taxon>
        <taxon>Clostridia</taxon>
        <taxon>Peptostreptococcales</taxon>
        <taxon>Anaerovoracaceae</taxon>
        <taxon>Sinanaerobacter</taxon>
    </lineage>
</organism>
<keyword evidence="3" id="KW-1185">Reference proteome</keyword>
<dbReference type="InterPro" id="IPR053959">
    <property type="entry name" value="YvlB/LiaX_N"/>
</dbReference>
<dbReference type="Proteomes" id="UP000675664">
    <property type="component" value="Unassembled WGS sequence"/>
</dbReference>
<dbReference type="EMBL" id="JAGSND010000026">
    <property type="protein sequence ID" value="MBR0600379.1"/>
    <property type="molecule type" value="Genomic_DNA"/>
</dbReference>
<dbReference type="Pfam" id="PF22746">
    <property type="entry name" value="SHOCT-like_DUF2089-C"/>
    <property type="match status" value="1"/>
</dbReference>
<protein>
    <recommendedName>
        <fullName evidence="1">YvlB/LiaX N-terminal domain-containing protein</fullName>
    </recommendedName>
</protein>
<gene>
    <name evidence="2" type="ORF">KCX82_21150</name>
</gene>
<reference evidence="2" key="1">
    <citation type="submission" date="2021-04" db="EMBL/GenBank/DDBJ databases">
        <title>Sinoanaerobacter chloroacetimidivorans sp. nov., an obligate anaerobic bacterium isolated from anaerobic sludge.</title>
        <authorList>
            <person name="Bao Y."/>
        </authorList>
    </citation>
    <scope>NUCLEOTIDE SEQUENCE</scope>
    <source>
        <strain evidence="2">BAD-6</strain>
    </source>
</reference>
<feature type="domain" description="YvlB/LiaX N-terminal" evidence="1">
    <location>
        <begin position="3"/>
        <end position="33"/>
    </location>
</feature>